<dbReference type="Proteomes" id="UP001595533">
    <property type="component" value="Unassembled WGS sequence"/>
</dbReference>
<dbReference type="SMART" id="SM00382">
    <property type="entry name" value="AAA"/>
    <property type="match status" value="1"/>
</dbReference>
<dbReference type="PROSITE" id="PS00211">
    <property type="entry name" value="ABC_TRANSPORTER_1"/>
    <property type="match status" value="1"/>
</dbReference>
<dbReference type="InterPro" id="IPR027417">
    <property type="entry name" value="P-loop_NTPase"/>
</dbReference>
<keyword evidence="11" id="KW-1185">Reference proteome</keyword>
<dbReference type="InterPro" id="IPR017871">
    <property type="entry name" value="ABC_transporter-like_CS"/>
</dbReference>
<keyword evidence="6" id="KW-0408">Iron</keyword>
<dbReference type="Gene3D" id="3.40.50.300">
    <property type="entry name" value="P-loop containing nucleotide triphosphate hydrolases"/>
    <property type="match status" value="1"/>
</dbReference>
<organism evidence="10 11">
    <name type="scientific">Marinicella sediminis</name>
    <dbReference type="NCBI Taxonomy" id="1792834"/>
    <lineage>
        <taxon>Bacteria</taxon>
        <taxon>Pseudomonadati</taxon>
        <taxon>Pseudomonadota</taxon>
        <taxon>Gammaproteobacteria</taxon>
        <taxon>Lysobacterales</taxon>
        <taxon>Marinicellaceae</taxon>
        <taxon>Marinicella</taxon>
    </lineage>
</organism>
<sequence>MKTLLDIKQLTFAYAQQPLLQNINLTIDAGQVGCLLGPSGCGKSTLLRLIAGFEQPQSGTVMIDHLQVTGDHHMLPPQQRQVGMLFQDLALFPHLTVQQNIAFGLQHLPQEQRRQRTAELIQLCRLQKLNTRHPHHLSGGQCQRVALARAMAPKPKLILLDEPFSSVDRGLQSEMAQEVKSMLQADGSTALWVTHSLEEAFAVADQMGVMLNGQLLQWGTPVELHDQPASPDVIRFLNQANLINGQLNPESRLDTVLGTFDLCNADQFMPGDILQIGLSKHLLQVSTPTEGSKAIINKCIYQGGHHVLTATLTNGDQVQLFHHQSIPVGQSIQLKVSNPQPVLGFAIS</sequence>
<evidence type="ECO:0000256" key="7">
    <source>
        <dbReference type="ARBA" id="ARBA00023065"/>
    </source>
</evidence>
<evidence type="ECO:0000313" key="11">
    <source>
        <dbReference type="Proteomes" id="UP001595533"/>
    </source>
</evidence>
<evidence type="ECO:0000313" key="10">
    <source>
        <dbReference type="EMBL" id="MFC3194787.1"/>
    </source>
</evidence>
<evidence type="ECO:0000256" key="4">
    <source>
        <dbReference type="ARBA" id="ARBA00022741"/>
    </source>
</evidence>
<evidence type="ECO:0000256" key="5">
    <source>
        <dbReference type="ARBA" id="ARBA00022840"/>
    </source>
</evidence>
<evidence type="ECO:0000256" key="6">
    <source>
        <dbReference type="ARBA" id="ARBA00023004"/>
    </source>
</evidence>
<feature type="domain" description="ABC transporter" evidence="9">
    <location>
        <begin position="5"/>
        <end position="237"/>
    </location>
</feature>
<proteinExistence type="predicted"/>
<evidence type="ECO:0000256" key="2">
    <source>
        <dbReference type="ARBA" id="ARBA00022475"/>
    </source>
</evidence>
<name>A0ABV7JHB1_9GAMM</name>
<dbReference type="CDD" id="cd03259">
    <property type="entry name" value="ABC_Carb_Solutes_like"/>
    <property type="match status" value="1"/>
</dbReference>
<evidence type="ECO:0000259" key="9">
    <source>
        <dbReference type="PROSITE" id="PS50893"/>
    </source>
</evidence>
<keyword evidence="5 10" id="KW-0067">ATP-binding</keyword>
<dbReference type="PROSITE" id="PS50893">
    <property type="entry name" value="ABC_TRANSPORTER_2"/>
    <property type="match status" value="1"/>
</dbReference>
<dbReference type="RefSeq" id="WP_077410833.1">
    <property type="nucleotide sequence ID" value="NZ_JBHRTS010000005.1"/>
</dbReference>
<keyword evidence="4" id="KW-0547">Nucleotide-binding</keyword>
<dbReference type="InterPro" id="IPR003439">
    <property type="entry name" value="ABC_transporter-like_ATP-bd"/>
</dbReference>
<dbReference type="SUPFAM" id="SSF52540">
    <property type="entry name" value="P-loop containing nucleoside triphosphate hydrolases"/>
    <property type="match status" value="1"/>
</dbReference>
<gene>
    <name evidence="10" type="ORF">ACFODZ_11105</name>
</gene>
<dbReference type="GO" id="GO:0005524">
    <property type="term" value="F:ATP binding"/>
    <property type="evidence" value="ECO:0007669"/>
    <property type="project" value="UniProtKB-KW"/>
</dbReference>
<reference evidence="11" key="1">
    <citation type="journal article" date="2019" name="Int. J. Syst. Evol. Microbiol.">
        <title>The Global Catalogue of Microorganisms (GCM) 10K type strain sequencing project: providing services to taxonomists for standard genome sequencing and annotation.</title>
        <authorList>
            <consortium name="The Broad Institute Genomics Platform"/>
            <consortium name="The Broad Institute Genome Sequencing Center for Infectious Disease"/>
            <person name="Wu L."/>
            <person name="Ma J."/>
        </authorList>
    </citation>
    <scope>NUCLEOTIDE SEQUENCE [LARGE SCALE GENOMIC DNA]</scope>
    <source>
        <strain evidence="11">KCTC 42953</strain>
    </source>
</reference>
<evidence type="ECO:0000256" key="1">
    <source>
        <dbReference type="ARBA" id="ARBA00022448"/>
    </source>
</evidence>
<keyword evidence="1" id="KW-0813">Transport</keyword>
<keyword evidence="3" id="KW-0410">Iron transport</keyword>
<keyword evidence="2" id="KW-1003">Cell membrane</keyword>
<comment type="caution">
    <text evidence="10">The sequence shown here is derived from an EMBL/GenBank/DDBJ whole genome shotgun (WGS) entry which is preliminary data.</text>
</comment>
<evidence type="ECO:0000256" key="3">
    <source>
        <dbReference type="ARBA" id="ARBA00022496"/>
    </source>
</evidence>
<dbReference type="EMBL" id="JBHRTS010000005">
    <property type="protein sequence ID" value="MFC3194787.1"/>
    <property type="molecule type" value="Genomic_DNA"/>
</dbReference>
<keyword evidence="8" id="KW-0472">Membrane</keyword>
<accession>A0ABV7JHB1</accession>
<evidence type="ECO:0000256" key="8">
    <source>
        <dbReference type="ARBA" id="ARBA00023136"/>
    </source>
</evidence>
<dbReference type="InterPro" id="IPR015853">
    <property type="entry name" value="ABC_transpr_FbpC"/>
</dbReference>
<dbReference type="InterPro" id="IPR050093">
    <property type="entry name" value="ABC_SmlMolc_Importer"/>
</dbReference>
<dbReference type="PANTHER" id="PTHR42781:SF8">
    <property type="entry name" value="BICARBONATE TRANSPORT ATP-BINDING PROTEIN CMPC"/>
    <property type="match status" value="1"/>
</dbReference>
<protein>
    <submittedName>
        <fullName evidence="10">ABC transporter ATP-binding protein</fullName>
    </submittedName>
</protein>
<dbReference type="InterPro" id="IPR003593">
    <property type="entry name" value="AAA+_ATPase"/>
</dbReference>
<dbReference type="PANTHER" id="PTHR42781">
    <property type="entry name" value="SPERMIDINE/PUTRESCINE IMPORT ATP-BINDING PROTEIN POTA"/>
    <property type="match status" value="1"/>
</dbReference>
<keyword evidence="7" id="KW-0406">Ion transport</keyword>
<dbReference type="Pfam" id="PF00005">
    <property type="entry name" value="ABC_tran"/>
    <property type="match status" value="1"/>
</dbReference>